<organism evidence="2 3">
    <name type="scientific">Dothistroma septosporum (strain NZE10 / CBS 128990)</name>
    <name type="common">Red band needle blight fungus</name>
    <name type="synonym">Mycosphaerella pini</name>
    <dbReference type="NCBI Taxonomy" id="675120"/>
    <lineage>
        <taxon>Eukaryota</taxon>
        <taxon>Fungi</taxon>
        <taxon>Dikarya</taxon>
        <taxon>Ascomycota</taxon>
        <taxon>Pezizomycotina</taxon>
        <taxon>Dothideomycetes</taxon>
        <taxon>Dothideomycetidae</taxon>
        <taxon>Mycosphaerellales</taxon>
        <taxon>Mycosphaerellaceae</taxon>
        <taxon>Dothistroma</taxon>
    </lineage>
</organism>
<protein>
    <submittedName>
        <fullName evidence="2">Uncharacterized protein</fullName>
    </submittedName>
</protein>
<evidence type="ECO:0000313" key="2">
    <source>
        <dbReference type="EMBL" id="EME44251.1"/>
    </source>
</evidence>
<dbReference type="HOGENOM" id="CLU_2158299_0_0_1"/>
<gene>
    <name evidence="2" type="ORF">DOTSEDRAFT_24322</name>
</gene>
<dbReference type="AlphaFoldDB" id="N1PLM9"/>
<proteinExistence type="predicted"/>
<evidence type="ECO:0000313" key="3">
    <source>
        <dbReference type="Proteomes" id="UP000016933"/>
    </source>
</evidence>
<evidence type="ECO:0000256" key="1">
    <source>
        <dbReference type="SAM" id="MobiDB-lite"/>
    </source>
</evidence>
<feature type="region of interest" description="Disordered" evidence="1">
    <location>
        <begin position="1"/>
        <end position="111"/>
    </location>
</feature>
<dbReference type="Proteomes" id="UP000016933">
    <property type="component" value="Unassembled WGS sequence"/>
</dbReference>
<keyword evidence="3" id="KW-1185">Reference proteome</keyword>
<feature type="compositionally biased region" description="Basic and acidic residues" evidence="1">
    <location>
        <begin position="59"/>
        <end position="76"/>
    </location>
</feature>
<accession>N1PLM9</accession>
<reference evidence="3" key="1">
    <citation type="journal article" date="2012" name="PLoS Genet.">
        <title>The genomes of the fungal plant pathogens Cladosporium fulvum and Dothistroma septosporum reveal adaptation to different hosts and lifestyles but also signatures of common ancestry.</title>
        <authorList>
            <person name="de Wit P.J.G.M."/>
            <person name="van der Burgt A."/>
            <person name="Oekmen B."/>
            <person name="Stergiopoulos I."/>
            <person name="Abd-Elsalam K.A."/>
            <person name="Aerts A.L."/>
            <person name="Bahkali A.H."/>
            <person name="Beenen H.G."/>
            <person name="Chettri P."/>
            <person name="Cox M.P."/>
            <person name="Datema E."/>
            <person name="de Vries R.P."/>
            <person name="Dhillon B."/>
            <person name="Ganley A.R."/>
            <person name="Griffiths S.A."/>
            <person name="Guo Y."/>
            <person name="Hamelin R.C."/>
            <person name="Henrissat B."/>
            <person name="Kabir M.S."/>
            <person name="Jashni M.K."/>
            <person name="Kema G."/>
            <person name="Klaubauf S."/>
            <person name="Lapidus A."/>
            <person name="Levasseur A."/>
            <person name="Lindquist E."/>
            <person name="Mehrabi R."/>
            <person name="Ohm R.A."/>
            <person name="Owen T.J."/>
            <person name="Salamov A."/>
            <person name="Schwelm A."/>
            <person name="Schijlen E."/>
            <person name="Sun H."/>
            <person name="van den Burg H.A."/>
            <person name="van Ham R.C.H.J."/>
            <person name="Zhang S."/>
            <person name="Goodwin S.B."/>
            <person name="Grigoriev I.V."/>
            <person name="Collemare J."/>
            <person name="Bradshaw R.E."/>
        </authorList>
    </citation>
    <scope>NUCLEOTIDE SEQUENCE [LARGE SCALE GENOMIC DNA]</scope>
    <source>
        <strain evidence="3">NZE10 / CBS 128990</strain>
    </source>
</reference>
<dbReference type="OrthoDB" id="10664201at2759"/>
<sequence>MASGAPEDSFVERERKKHKSGETTWELPNSVSPAVDEDHVVVPPAGTDQRASTTGMVRSFERPGHEGEDAMNHSSDDSAPALEIGSRTSNMATDNVKRARKTAPRGPLGHK</sequence>
<dbReference type="EMBL" id="KB446539">
    <property type="protein sequence ID" value="EME44251.1"/>
    <property type="molecule type" value="Genomic_DNA"/>
</dbReference>
<name>N1PLM9_DOTSN</name>
<reference evidence="2 3" key="2">
    <citation type="journal article" date="2012" name="PLoS Pathog.">
        <title>Diverse lifestyles and strategies of plant pathogenesis encoded in the genomes of eighteen Dothideomycetes fungi.</title>
        <authorList>
            <person name="Ohm R.A."/>
            <person name="Feau N."/>
            <person name="Henrissat B."/>
            <person name="Schoch C.L."/>
            <person name="Horwitz B.A."/>
            <person name="Barry K.W."/>
            <person name="Condon B.J."/>
            <person name="Copeland A.C."/>
            <person name="Dhillon B."/>
            <person name="Glaser F."/>
            <person name="Hesse C.N."/>
            <person name="Kosti I."/>
            <person name="LaButti K."/>
            <person name="Lindquist E.A."/>
            <person name="Lucas S."/>
            <person name="Salamov A.A."/>
            <person name="Bradshaw R.E."/>
            <person name="Ciuffetti L."/>
            <person name="Hamelin R.C."/>
            <person name="Kema G.H.J."/>
            <person name="Lawrence C."/>
            <person name="Scott J.A."/>
            <person name="Spatafora J.W."/>
            <person name="Turgeon B.G."/>
            <person name="de Wit P.J.G.M."/>
            <person name="Zhong S."/>
            <person name="Goodwin S.B."/>
            <person name="Grigoriev I.V."/>
        </authorList>
    </citation>
    <scope>NUCLEOTIDE SEQUENCE [LARGE SCALE GENOMIC DNA]</scope>
    <source>
        <strain evidence="3">NZE10 / CBS 128990</strain>
    </source>
</reference>
<feature type="compositionally biased region" description="Polar residues" evidence="1">
    <location>
        <begin position="22"/>
        <end position="32"/>
    </location>
</feature>
<feature type="compositionally biased region" description="Basic residues" evidence="1">
    <location>
        <begin position="98"/>
        <end position="111"/>
    </location>
</feature>